<dbReference type="InterPro" id="IPR001611">
    <property type="entry name" value="Leu-rich_rpt"/>
</dbReference>
<evidence type="ECO:0000256" key="12">
    <source>
        <dbReference type="SAM" id="Phobius"/>
    </source>
</evidence>
<evidence type="ECO:0000256" key="6">
    <source>
        <dbReference type="ARBA" id="ARBA00022729"/>
    </source>
</evidence>
<keyword evidence="10" id="KW-0675">Receptor</keyword>
<dbReference type="EMBL" id="BPVZ01000007">
    <property type="protein sequence ID" value="GKU93297.1"/>
    <property type="molecule type" value="Genomic_DNA"/>
</dbReference>
<evidence type="ECO:0000256" key="7">
    <source>
        <dbReference type="ARBA" id="ARBA00022737"/>
    </source>
</evidence>
<keyword evidence="11" id="KW-0325">Glycoprotein</keyword>
<dbReference type="InterPro" id="IPR032675">
    <property type="entry name" value="LRR_dom_sf"/>
</dbReference>
<comment type="caution">
    <text evidence="16">The sequence shown here is derived from an EMBL/GenBank/DDBJ whole genome shotgun (WGS) entry which is preliminary data.</text>
</comment>
<dbReference type="InterPro" id="IPR046956">
    <property type="entry name" value="RLP23-like"/>
</dbReference>
<dbReference type="FunFam" id="3.80.10.10:FF:000233">
    <property type="entry name" value="Leucine-rich repeat receptor-like protein kinase TDR"/>
    <property type="match status" value="1"/>
</dbReference>
<evidence type="ECO:0000256" key="5">
    <source>
        <dbReference type="ARBA" id="ARBA00022692"/>
    </source>
</evidence>
<keyword evidence="3" id="KW-1003">Cell membrane</keyword>
<dbReference type="FunFam" id="3.80.10.10:FF:000095">
    <property type="entry name" value="LRR receptor-like serine/threonine-protein kinase GSO1"/>
    <property type="match status" value="1"/>
</dbReference>
<keyword evidence="4" id="KW-0433">Leucine-rich repeat</keyword>
<keyword evidence="5 12" id="KW-0812">Transmembrane</keyword>
<accession>A0AAV5I312</accession>
<evidence type="ECO:0000313" key="17">
    <source>
        <dbReference type="Proteomes" id="UP001054252"/>
    </source>
</evidence>
<dbReference type="AlphaFoldDB" id="A0AAV5I312"/>
<dbReference type="PANTHER" id="PTHR48063:SF112">
    <property type="entry name" value="RECEPTOR LIKE PROTEIN 30-LIKE"/>
    <property type="match status" value="1"/>
</dbReference>
<dbReference type="InterPro" id="IPR013210">
    <property type="entry name" value="LRR_N_plant-typ"/>
</dbReference>
<dbReference type="GO" id="GO:0005886">
    <property type="term" value="C:plasma membrane"/>
    <property type="evidence" value="ECO:0007669"/>
    <property type="project" value="UniProtKB-SubCell"/>
</dbReference>
<keyword evidence="6 13" id="KW-0732">Signal</keyword>
<organism evidence="16 17">
    <name type="scientific">Rubroshorea leprosula</name>
    <dbReference type="NCBI Taxonomy" id="152421"/>
    <lineage>
        <taxon>Eukaryota</taxon>
        <taxon>Viridiplantae</taxon>
        <taxon>Streptophyta</taxon>
        <taxon>Embryophyta</taxon>
        <taxon>Tracheophyta</taxon>
        <taxon>Spermatophyta</taxon>
        <taxon>Magnoliopsida</taxon>
        <taxon>eudicotyledons</taxon>
        <taxon>Gunneridae</taxon>
        <taxon>Pentapetalae</taxon>
        <taxon>rosids</taxon>
        <taxon>malvids</taxon>
        <taxon>Malvales</taxon>
        <taxon>Dipterocarpaceae</taxon>
        <taxon>Rubroshorea</taxon>
    </lineage>
</organism>
<dbReference type="PROSITE" id="PS51450">
    <property type="entry name" value="LRR"/>
    <property type="match status" value="1"/>
</dbReference>
<dbReference type="Pfam" id="PF08263">
    <property type="entry name" value="LRRNT_2"/>
    <property type="match status" value="1"/>
</dbReference>
<evidence type="ECO:0000256" key="8">
    <source>
        <dbReference type="ARBA" id="ARBA00022989"/>
    </source>
</evidence>
<dbReference type="InterPro" id="IPR003591">
    <property type="entry name" value="Leu-rich_rpt_typical-subtyp"/>
</dbReference>
<evidence type="ECO:0000256" key="13">
    <source>
        <dbReference type="SAM" id="SignalP"/>
    </source>
</evidence>
<evidence type="ECO:0000256" key="1">
    <source>
        <dbReference type="ARBA" id="ARBA00004251"/>
    </source>
</evidence>
<evidence type="ECO:0000313" key="16">
    <source>
        <dbReference type="EMBL" id="GKU93297.1"/>
    </source>
</evidence>
<evidence type="ECO:0000256" key="9">
    <source>
        <dbReference type="ARBA" id="ARBA00023136"/>
    </source>
</evidence>
<dbReference type="PANTHER" id="PTHR48063">
    <property type="entry name" value="LRR RECEPTOR-LIKE KINASE"/>
    <property type="match status" value="1"/>
</dbReference>
<feature type="domain" description="Disease resistance R13L4/SHOC-2-like LRR" evidence="15">
    <location>
        <begin position="89"/>
        <end position="299"/>
    </location>
</feature>
<dbReference type="SMART" id="SM00365">
    <property type="entry name" value="LRR_SD22"/>
    <property type="match status" value="9"/>
</dbReference>
<dbReference type="PRINTS" id="PR00019">
    <property type="entry name" value="LEURICHRPT"/>
</dbReference>
<feature type="domain" description="Disease resistance R13L4/SHOC-2-like LRR" evidence="15">
    <location>
        <begin position="455"/>
        <end position="623"/>
    </location>
</feature>
<keyword evidence="7" id="KW-0677">Repeat</keyword>
<evidence type="ECO:0000256" key="4">
    <source>
        <dbReference type="ARBA" id="ARBA00022614"/>
    </source>
</evidence>
<evidence type="ECO:0000256" key="11">
    <source>
        <dbReference type="ARBA" id="ARBA00023180"/>
    </source>
</evidence>
<dbReference type="SUPFAM" id="SSF52047">
    <property type="entry name" value="RNI-like"/>
    <property type="match status" value="1"/>
</dbReference>
<dbReference type="Pfam" id="PF23598">
    <property type="entry name" value="LRR_14"/>
    <property type="match status" value="2"/>
</dbReference>
<proteinExistence type="inferred from homology"/>
<keyword evidence="8 12" id="KW-1133">Transmembrane helix</keyword>
<feature type="chain" id="PRO_5043461786" description="Leucine-rich repeat-containing N-terminal plant-type domain-containing protein" evidence="13">
    <location>
        <begin position="19"/>
        <end position="1071"/>
    </location>
</feature>
<protein>
    <recommendedName>
        <fullName evidence="18">Leucine-rich repeat-containing N-terminal plant-type domain-containing protein</fullName>
    </recommendedName>
</protein>
<dbReference type="GO" id="GO:0009791">
    <property type="term" value="P:post-embryonic development"/>
    <property type="evidence" value="ECO:0007669"/>
    <property type="project" value="UniProtKB-ARBA"/>
</dbReference>
<dbReference type="Pfam" id="PF00560">
    <property type="entry name" value="LRR_1"/>
    <property type="match status" value="3"/>
</dbReference>
<keyword evidence="17" id="KW-1185">Reference proteome</keyword>
<dbReference type="InterPro" id="IPR055414">
    <property type="entry name" value="LRR_R13L4/SHOC2-like"/>
</dbReference>
<reference evidence="16 17" key="1">
    <citation type="journal article" date="2021" name="Commun. Biol.">
        <title>The genome of Shorea leprosula (Dipterocarpaceae) highlights the ecological relevance of drought in aseasonal tropical rainforests.</title>
        <authorList>
            <person name="Ng K.K.S."/>
            <person name="Kobayashi M.J."/>
            <person name="Fawcett J.A."/>
            <person name="Hatakeyama M."/>
            <person name="Paape T."/>
            <person name="Ng C.H."/>
            <person name="Ang C.C."/>
            <person name="Tnah L.H."/>
            <person name="Lee C.T."/>
            <person name="Nishiyama T."/>
            <person name="Sese J."/>
            <person name="O'Brien M.J."/>
            <person name="Copetti D."/>
            <person name="Mohd Noor M.I."/>
            <person name="Ong R.C."/>
            <person name="Putra M."/>
            <person name="Sireger I.Z."/>
            <person name="Indrioko S."/>
            <person name="Kosugi Y."/>
            <person name="Izuno A."/>
            <person name="Isagi Y."/>
            <person name="Lee S.L."/>
            <person name="Shimizu K.K."/>
        </authorList>
    </citation>
    <scope>NUCLEOTIDE SEQUENCE [LARGE SCALE GENOMIC DNA]</scope>
    <source>
        <strain evidence="16">214</strain>
    </source>
</reference>
<dbReference type="FunFam" id="3.80.10.10:FF:000213">
    <property type="entry name" value="Tyrosine-sulfated glycopeptide receptor 1"/>
    <property type="match status" value="1"/>
</dbReference>
<evidence type="ECO:0000256" key="2">
    <source>
        <dbReference type="ARBA" id="ARBA00009592"/>
    </source>
</evidence>
<dbReference type="SUPFAM" id="SSF52058">
    <property type="entry name" value="L domain-like"/>
    <property type="match status" value="3"/>
</dbReference>
<keyword evidence="9 12" id="KW-0472">Membrane</keyword>
<sequence>MLVLVTVLFFGAAQFCSGWNTSFSCIEREREALLKFKLCFNDPSHMLSSWKGNHCCEWRGVGCDKKSRYVVSLQLKGSISNQVYLINDVEEVVSSLLKLRYLEHLDLSNNNFSGNFIPPSFGLMKQLRYLNLSYMQFRGRIPSELGNLTRLHALDLSQHYYGRLKVDDDIQWISRLSPLQQLDMSGVNLSHASSNLFQVLGMLSSLSWLSLSDCSLKNSHLPSHNHPLNFTLVGNIQHFDISQNSFHGPIHIFLQNMTSLTFLDMSGVNLSLTSSNLFQVLGMLPSLSWLSLSSCSLKNSHLPSHNHPLNFTLLGNIQHLDLSTNLFQGPIPIFLQNMTSLIFLYLVGNQLSGSIPDSIGQLSKLELIDLSFNQLSGSIPDSIGQLSKLESIDLSANQLSGSIPDNIGQLSKLESINLFVNQLNGSIPDSIGQLSKLESIDLSVNQLSESIPYSIGQLSKLESIDLSINQLSGSIPDSIGQLFKLEGIDLAGNQLSGSIPDSIGQLSKLESIYFYHNRLSGSIPDSIGQLSKLVSISLFVNQLSGSIPDSIGKLSKLESMDLSANQLSGSIPNSIWKLSKLESIDLSNNQLSGSLPDSIGQLSQLGSINLSSNQFETGFPEWLQLQKTIIWVDLSNASISGPLPENIGHMMPMLRGLYLADNLMNGSIPMSLCNSKSLEFLDLSNNMLSGSIPNCWRNDQSFNFIDLSSNNLSGLFPSTMARLSSLTVLHLNNNSLHKGLHVALKNFTSLEVLDLGENKFSGNLTSIVGGKIGNHSLKILRLRKNLLFGYIPLELCSLSQLQILDLADNNLTGRIPPCFGKFPIMVNATKLIHDMYYYISDRNWDQTPLTEVVKGRYLNYIGKTLRLEINIDLSRNSLIGSIPEELIFLKDLHSLNLSWNHLSGKIPEKIGQMENLESLDFSKNGLSGMIPNSMSSLTKLSHLNLSYNNLSGPIPTGYQLQTLEDPTIYAGNPQLCGALLLKKCSNDALPPTTANFKDNDKGELKRMWFYIVVMLGFATGFWGVVGTLILVKSWRYAYFQWVDDVQHWILVAITLKVAQLKKMFNGNQDDQ</sequence>
<evidence type="ECO:0000259" key="14">
    <source>
        <dbReference type="Pfam" id="PF08263"/>
    </source>
</evidence>
<name>A0AAV5I312_9ROSI</name>
<evidence type="ECO:0000256" key="10">
    <source>
        <dbReference type="ARBA" id="ARBA00023170"/>
    </source>
</evidence>
<dbReference type="Proteomes" id="UP001054252">
    <property type="component" value="Unassembled WGS sequence"/>
</dbReference>
<feature type="domain" description="Leucine-rich repeat-containing N-terminal plant-type" evidence="14">
    <location>
        <begin position="28"/>
        <end position="64"/>
    </location>
</feature>
<dbReference type="Pfam" id="PF13855">
    <property type="entry name" value="LRR_8"/>
    <property type="match status" value="3"/>
</dbReference>
<dbReference type="SMART" id="SM00369">
    <property type="entry name" value="LRR_TYP"/>
    <property type="match status" value="16"/>
</dbReference>
<comment type="subcellular location">
    <subcellularLocation>
        <location evidence="1">Cell membrane</location>
        <topology evidence="1">Single-pass type I membrane protein</topology>
    </subcellularLocation>
</comment>
<evidence type="ECO:0008006" key="18">
    <source>
        <dbReference type="Google" id="ProtNLM"/>
    </source>
</evidence>
<evidence type="ECO:0000256" key="3">
    <source>
        <dbReference type="ARBA" id="ARBA00022475"/>
    </source>
</evidence>
<feature type="transmembrane region" description="Helical" evidence="12">
    <location>
        <begin position="1007"/>
        <end position="1031"/>
    </location>
</feature>
<feature type="signal peptide" evidence="13">
    <location>
        <begin position="1"/>
        <end position="18"/>
    </location>
</feature>
<gene>
    <name evidence="16" type="ORF">SLEP1_g6902</name>
</gene>
<evidence type="ECO:0000259" key="15">
    <source>
        <dbReference type="Pfam" id="PF23598"/>
    </source>
</evidence>
<comment type="similarity">
    <text evidence="2">Belongs to the RLP family.</text>
</comment>
<dbReference type="Gene3D" id="3.80.10.10">
    <property type="entry name" value="Ribonuclease Inhibitor"/>
    <property type="match status" value="6"/>
</dbReference>